<keyword evidence="3" id="KW-1185">Reference proteome</keyword>
<feature type="region of interest" description="Disordered" evidence="1">
    <location>
        <begin position="29"/>
        <end position="67"/>
    </location>
</feature>
<proteinExistence type="predicted"/>
<sequence>MMDKSAVWVSALLSLSLVGCSVFEQSVKPSVGSSVSRGEASENNKPIAPENPASGQASHRGAAPKTPDEFFTNWIKLDGNKTKLQDWLNKNPKAPKDINAFLSAKRYQDLRYEAYFDLVGSK</sequence>
<evidence type="ECO:0000313" key="2">
    <source>
        <dbReference type="EMBL" id="QLQ30479.1"/>
    </source>
</evidence>
<evidence type="ECO:0000256" key="1">
    <source>
        <dbReference type="SAM" id="MobiDB-lite"/>
    </source>
</evidence>
<name>A0A7L6AN68_9GAMM</name>
<reference evidence="2" key="1">
    <citation type="submission" date="2020-06" db="EMBL/GenBank/DDBJ databases">
        <title>Analysis procedures for assessing recovery of high quality, complete, closed genomes from Nanopore long read metagenome sequencing.</title>
        <authorList>
            <person name="Bessarab I."/>
            <person name="Arumugam K."/>
            <person name="Haryono M."/>
            <person name="Liu X."/>
            <person name="Roy S."/>
            <person name="Zuniga-Montanez R.E."/>
            <person name="Qiu G."/>
            <person name="Drautz-Moses D.I."/>
            <person name="Law Y.Y."/>
            <person name="Wuertz S."/>
            <person name="Lauro F.M."/>
            <person name="Huson D.H."/>
            <person name="Williams R.B."/>
        </authorList>
    </citation>
    <scope>NUCLEOTIDE SEQUENCE [LARGE SCALE GENOMIC DNA]</scope>
    <source>
        <strain evidence="2">SSD2</strain>
    </source>
</reference>
<organism evidence="2 3">
    <name type="scientific">Candidatus Thiothrix singaporensis</name>
    <dbReference type="NCBI Taxonomy" id="2799669"/>
    <lineage>
        <taxon>Bacteria</taxon>
        <taxon>Pseudomonadati</taxon>
        <taxon>Pseudomonadota</taxon>
        <taxon>Gammaproteobacteria</taxon>
        <taxon>Thiotrichales</taxon>
        <taxon>Thiotrichaceae</taxon>
        <taxon>Thiothrix</taxon>
    </lineage>
</organism>
<dbReference type="PROSITE" id="PS51257">
    <property type="entry name" value="PROKAR_LIPOPROTEIN"/>
    <property type="match status" value="1"/>
</dbReference>
<dbReference type="AlphaFoldDB" id="A0A7L6AN68"/>
<evidence type="ECO:0000313" key="3">
    <source>
        <dbReference type="Proteomes" id="UP000510621"/>
    </source>
</evidence>
<dbReference type="Proteomes" id="UP000510621">
    <property type="component" value="Chromosome"/>
</dbReference>
<protein>
    <submittedName>
        <fullName evidence="2">Uncharacterized protein</fullName>
    </submittedName>
</protein>
<feature type="compositionally biased region" description="Polar residues" evidence="1">
    <location>
        <begin position="29"/>
        <end position="44"/>
    </location>
</feature>
<gene>
    <name evidence="2" type="ORF">HZT40_01325</name>
</gene>
<accession>A0A7L6AN68</accession>
<dbReference type="KEGG" id="this:HZT40_01325"/>
<dbReference type="EMBL" id="CP059265">
    <property type="protein sequence ID" value="QLQ30479.1"/>
    <property type="molecule type" value="Genomic_DNA"/>
</dbReference>